<dbReference type="InterPro" id="IPR058637">
    <property type="entry name" value="YknX-like_C"/>
</dbReference>
<gene>
    <name evidence="5" type="ORF">GCM10023093_25120</name>
</gene>
<dbReference type="Pfam" id="PF25917">
    <property type="entry name" value="BSH_RND"/>
    <property type="match status" value="1"/>
</dbReference>
<feature type="domain" description="YknX-like C-terminal permuted SH3-like" evidence="4">
    <location>
        <begin position="281"/>
        <end position="348"/>
    </location>
</feature>
<keyword evidence="6" id="KW-1185">Reference proteome</keyword>
<feature type="domain" description="CusB-like beta-barrel" evidence="3">
    <location>
        <begin position="204"/>
        <end position="270"/>
    </location>
</feature>
<comment type="similarity">
    <text evidence="1">Belongs to the membrane fusion protein (MFP) (TC 8.A.1) family.</text>
</comment>
<protein>
    <submittedName>
        <fullName evidence="5">Efflux RND transporter periplasmic adaptor subunit</fullName>
    </submittedName>
</protein>
<evidence type="ECO:0000256" key="1">
    <source>
        <dbReference type="ARBA" id="ARBA00009477"/>
    </source>
</evidence>
<dbReference type="NCBIfam" id="TIGR01730">
    <property type="entry name" value="RND_mfp"/>
    <property type="match status" value="1"/>
</dbReference>
<feature type="domain" description="Multidrug resistance protein MdtA-like barrel-sandwich hybrid" evidence="2">
    <location>
        <begin position="69"/>
        <end position="190"/>
    </location>
</feature>
<evidence type="ECO:0000259" key="2">
    <source>
        <dbReference type="Pfam" id="PF25917"/>
    </source>
</evidence>
<dbReference type="Gene3D" id="2.40.30.170">
    <property type="match status" value="1"/>
</dbReference>
<sequence length="351" mass="37807">MRSLNSATVFFSVCISGILSLASCSEKKQDVAAAKQQGPKVLNADGMVIKAEAFQTDYTTSGTLLPNEEVNVMPEIPGRITAISFAEGAPVQQGQVLARLYNDDIKAQIQKLKAQRELQVKIRDRQAELLNVGGISKQDYETTTTQIEAIDADIAYATSQLRKTSIIAPFSGRAGIRNVSNGAVVGTGTVLTTLQQTATLKMDFNIPEQYRYEMVIGKKIAFTVTGRQDTFVAVIKAVEPSANAATRTLRVRATVDNKNNKLGPGAFTHIVIPFGANAHALLVPSQSVIPTNREKVVAVIRGGKAEMVPVKIGARTNERVEILQGLNEGDTILTTGIMQVKPGMEVKVKVI</sequence>
<evidence type="ECO:0000313" key="6">
    <source>
        <dbReference type="Proteomes" id="UP001500067"/>
    </source>
</evidence>
<dbReference type="PANTHER" id="PTHR30469">
    <property type="entry name" value="MULTIDRUG RESISTANCE PROTEIN MDTA"/>
    <property type="match status" value="1"/>
</dbReference>
<evidence type="ECO:0000259" key="4">
    <source>
        <dbReference type="Pfam" id="PF25989"/>
    </source>
</evidence>
<dbReference type="Gene3D" id="1.10.287.470">
    <property type="entry name" value="Helix hairpin bin"/>
    <property type="match status" value="1"/>
</dbReference>
<dbReference type="Gene3D" id="2.40.50.100">
    <property type="match status" value="1"/>
</dbReference>
<dbReference type="Pfam" id="PF25954">
    <property type="entry name" value="Beta-barrel_RND_2"/>
    <property type="match status" value="1"/>
</dbReference>
<dbReference type="InterPro" id="IPR058792">
    <property type="entry name" value="Beta-barrel_RND_2"/>
</dbReference>
<dbReference type="Pfam" id="PF25989">
    <property type="entry name" value="YknX_C"/>
    <property type="match status" value="1"/>
</dbReference>
<dbReference type="PANTHER" id="PTHR30469:SF36">
    <property type="entry name" value="BLL3903 PROTEIN"/>
    <property type="match status" value="1"/>
</dbReference>
<evidence type="ECO:0000313" key="5">
    <source>
        <dbReference type="EMBL" id="GAA4468109.1"/>
    </source>
</evidence>
<accession>A0ABP8NM47</accession>
<evidence type="ECO:0000259" key="3">
    <source>
        <dbReference type="Pfam" id="PF25954"/>
    </source>
</evidence>
<dbReference type="EMBL" id="BAABFA010000018">
    <property type="protein sequence ID" value="GAA4468109.1"/>
    <property type="molecule type" value="Genomic_DNA"/>
</dbReference>
<dbReference type="InterPro" id="IPR006143">
    <property type="entry name" value="RND_pump_MFP"/>
</dbReference>
<dbReference type="Gene3D" id="2.40.420.20">
    <property type="match status" value="1"/>
</dbReference>
<comment type="caution">
    <text evidence="5">The sequence shown here is derived from an EMBL/GenBank/DDBJ whole genome shotgun (WGS) entry which is preliminary data.</text>
</comment>
<dbReference type="Proteomes" id="UP001500067">
    <property type="component" value="Unassembled WGS sequence"/>
</dbReference>
<reference evidence="6" key="1">
    <citation type="journal article" date="2019" name="Int. J. Syst. Evol. Microbiol.">
        <title>The Global Catalogue of Microorganisms (GCM) 10K type strain sequencing project: providing services to taxonomists for standard genome sequencing and annotation.</title>
        <authorList>
            <consortium name="The Broad Institute Genomics Platform"/>
            <consortium name="The Broad Institute Genome Sequencing Center for Infectious Disease"/>
            <person name="Wu L."/>
            <person name="Ma J."/>
        </authorList>
    </citation>
    <scope>NUCLEOTIDE SEQUENCE [LARGE SCALE GENOMIC DNA]</scope>
    <source>
        <strain evidence="6">JCM 32105</strain>
    </source>
</reference>
<dbReference type="PROSITE" id="PS51257">
    <property type="entry name" value="PROKAR_LIPOPROTEIN"/>
    <property type="match status" value="1"/>
</dbReference>
<dbReference type="RefSeq" id="WP_345083736.1">
    <property type="nucleotide sequence ID" value="NZ_BAABFA010000018.1"/>
</dbReference>
<name>A0ABP8NM47_9BACT</name>
<proteinExistence type="inferred from homology"/>
<organism evidence="5 6">
    <name type="scientific">Nemorincola caseinilytica</name>
    <dbReference type="NCBI Taxonomy" id="2054315"/>
    <lineage>
        <taxon>Bacteria</taxon>
        <taxon>Pseudomonadati</taxon>
        <taxon>Bacteroidota</taxon>
        <taxon>Chitinophagia</taxon>
        <taxon>Chitinophagales</taxon>
        <taxon>Chitinophagaceae</taxon>
        <taxon>Nemorincola</taxon>
    </lineage>
</organism>
<dbReference type="SUPFAM" id="SSF111369">
    <property type="entry name" value="HlyD-like secretion proteins"/>
    <property type="match status" value="1"/>
</dbReference>
<dbReference type="InterPro" id="IPR058625">
    <property type="entry name" value="MdtA-like_BSH"/>
</dbReference>